<evidence type="ECO:0000256" key="1">
    <source>
        <dbReference type="ARBA" id="ARBA00006974"/>
    </source>
</evidence>
<dbReference type="EMBL" id="JASCZI010030335">
    <property type="protein sequence ID" value="MED6121472.1"/>
    <property type="molecule type" value="Genomic_DNA"/>
</dbReference>
<keyword evidence="3" id="KW-1185">Reference proteome</keyword>
<protein>
    <submittedName>
        <fullName evidence="2">Uncharacterized protein</fullName>
    </submittedName>
</protein>
<dbReference type="InterPro" id="IPR003676">
    <property type="entry name" value="SAUR_fam"/>
</dbReference>
<reference evidence="2 3" key="1">
    <citation type="journal article" date="2023" name="Plants (Basel)">
        <title>Bridging the Gap: Combining Genomics and Transcriptomics Approaches to Understand Stylosanthes scabra, an Orphan Legume from the Brazilian Caatinga.</title>
        <authorList>
            <person name="Ferreira-Neto J.R.C."/>
            <person name="da Silva M.D."/>
            <person name="Binneck E."/>
            <person name="de Melo N.F."/>
            <person name="da Silva R.H."/>
            <person name="de Melo A.L.T.M."/>
            <person name="Pandolfi V."/>
            <person name="Bustamante F.O."/>
            <person name="Brasileiro-Vidal A.C."/>
            <person name="Benko-Iseppon A.M."/>
        </authorList>
    </citation>
    <scope>NUCLEOTIDE SEQUENCE [LARGE SCALE GENOMIC DNA]</scope>
    <source>
        <tissue evidence="2">Leaves</tissue>
    </source>
</reference>
<dbReference type="PANTHER" id="PTHR31374:SF153">
    <property type="entry name" value="AUXIN-RESPONSIVE PROTEIN SAUR36-LIKE"/>
    <property type="match status" value="1"/>
</dbReference>
<comment type="caution">
    <text evidence="2">The sequence shown here is derived from an EMBL/GenBank/DDBJ whole genome shotgun (WGS) entry which is preliminary data.</text>
</comment>
<sequence>MAKIIRSIISSSSSRGGLLWRKGKGFGGVLLPMKMMKKLYMLLSLSSSGDDEKEKIGGVKEGHFVVIARQGWKEERFFIELGHLDNPHFLHLLNQAQEEYGFSQQGALAIPCDPLYLKTIIATNN</sequence>
<evidence type="ECO:0000313" key="3">
    <source>
        <dbReference type="Proteomes" id="UP001341840"/>
    </source>
</evidence>
<organism evidence="2 3">
    <name type="scientific">Stylosanthes scabra</name>
    <dbReference type="NCBI Taxonomy" id="79078"/>
    <lineage>
        <taxon>Eukaryota</taxon>
        <taxon>Viridiplantae</taxon>
        <taxon>Streptophyta</taxon>
        <taxon>Embryophyta</taxon>
        <taxon>Tracheophyta</taxon>
        <taxon>Spermatophyta</taxon>
        <taxon>Magnoliopsida</taxon>
        <taxon>eudicotyledons</taxon>
        <taxon>Gunneridae</taxon>
        <taxon>Pentapetalae</taxon>
        <taxon>rosids</taxon>
        <taxon>fabids</taxon>
        <taxon>Fabales</taxon>
        <taxon>Fabaceae</taxon>
        <taxon>Papilionoideae</taxon>
        <taxon>50 kb inversion clade</taxon>
        <taxon>dalbergioids sensu lato</taxon>
        <taxon>Dalbergieae</taxon>
        <taxon>Pterocarpus clade</taxon>
        <taxon>Stylosanthes</taxon>
    </lineage>
</organism>
<gene>
    <name evidence="2" type="ORF">PIB30_030440</name>
</gene>
<comment type="similarity">
    <text evidence="1">Belongs to the ARG7 family.</text>
</comment>
<dbReference type="Pfam" id="PF02519">
    <property type="entry name" value="Auxin_inducible"/>
    <property type="match status" value="1"/>
</dbReference>
<dbReference type="Proteomes" id="UP001341840">
    <property type="component" value="Unassembled WGS sequence"/>
</dbReference>
<name>A0ABU6RBW0_9FABA</name>
<dbReference type="PANTHER" id="PTHR31374">
    <property type="entry name" value="AUXIN-INDUCED PROTEIN-LIKE-RELATED"/>
    <property type="match status" value="1"/>
</dbReference>
<accession>A0ABU6RBW0</accession>
<evidence type="ECO:0000313" key="2">
    <source>
        <dbReference type="EMBL" id="MED6121472.1"/>
    </source>
</evidence>
<proteinExistence type="inferred from homology"/>